<dbReference type="GO" id="GO:0005547">
    <property type="term" value="F:phosphatidylinositol-3,4,5-trisphosphate binding"/>
    <property type="evidence" value="ECO:0007669"/>
    <property type="project" value="InterPro"/>
</dbReference>
<dbReference type="InterPro" id="IPR001164">
    <property type="entry name" value="ArfGAP_dom"/>
</dbReference>
<feature type="region of interest" description="Disordered" evidence="7">
    <location>
        <begin position="267"/>
        <end position="292"/>
    </location>
</feature>
<dbReference type="SMART" id="SM00233">
    <property type="entry name" value="PH"/>
    <property type="match status" value="5"/>
</dbReference>
<feature type="domain" description="Ras-associating" evidence="11">
    <location>
        <begin position="1327"/>
        <end position="1420"/>
    </location>
</feature>
<dbReference type="GO" id="GO:0007165">
    <property type="term" value="P:signal transduction"/>
    <property type="evidence" value="ECO:0007669"/>
    <property type="project" value="InterPro"/>
</dbReference>
<evidence type="ECO:0000256" key="3">
    <source>
        <dbReference type="ARBA" id="ARBA00022490"/>
    </source>
</evidence>
<feature type="compositionally biased region" description="Basic and acidic residues" evidence="7">
    <location>
        <begin position="1570"/>
        <end position="1581"/>
    </location>
</feature>
<evidence type="ECO:0000259" key="10">
    <source>
        <dbReference type="PROSITE" id="PS50115"/>
    </source>
</evidence>
<reference evidence="13 14" key="1">
    <citation type="submission" date="2020-10" db="EMBL/GenBank/DDBJ databases">
        <title>Pygocentrus nattereri (red-bellied piranha) genome, fPygNat1, primary haplotype.</title>
        <authorList>
            <person name="Myers G."/>
            <person name="Meyer A."/>
            <person name="Karagic N."/>
            <person name="Pippel M."/>
            <person name="Winkler S."/>
            <person name="Tracey A."/>
            <person name="Wood J."/>
            <person name="Formenti G."/>
            <person name="Howe K."/>
            <person name="Fedrigo O."/>
            <person name="Jarvis E.D."/>
        </authorList>
    </citation>
    <scope>NUCLEOTIDE SEQUENCE [LARGE SCALE GENOMIC DNA]</scope>
</reference>
<dbReference type="Gene3D" id="1.10.220.150">
    <property type="entry name" value="Arf GTPase activating protein"/>
    <property type="match status" value="1"/>
</dbReference>
<dbReference type="PROSITE" id="PS50105">
    <property type="entry name" value="SAM_DOMAIN"/>
    <property type="match status" value="1"/>
</dbReference>
<dbReference type="GO" id="GO:0005737">
    <property type="term" value="C:cytoplasm"/>
    <property type="evidence" value="ECO:0007669"/>
    <property type="project" value="UniProtKB-SubCell"/>
</dbReference>
<feature type="compositionally biased region" description="Basic residues" evidence="7">
    <location>
        <begin position="332"/>
        <end position="344"/>
    </location>
</feature>
<dbReference type="SMART" id="SM00324">
    <property type="entry name" value="RhoGAP"/>
    <property type="match status" value="1"/>
</dbReference>
<feature type="domain" description="PH" evidence="8">
    <location>
        <begin position="459"/>
        <end position="551"/>
    </location>
</feature>
<dbReference type="InterPro" id="IPR052227">
    <property type="entry name" value="Arf-Rho-GAP_ANK-PH_domain"/>
</dbReference>
<evidence type="ECO:0000259" key="8">
    <source>
        <dbReference type="PROSITE" id="PS50003"/>
    </source>
</evidence>
<dbReference type="GO" id="GO:0008270">
    <property type="term" value="F:zinc ion binding"/>
    <property type="evidence" value="ECO:0007669"/>
    <property type="project" value="UniProtKB-KW"/>
</dbReference>
<dbReference type="OrthoDB" id="29546at2759"/>
<dbReference type="InterPro" id="IPR037278">
    <property type="entry name" value="ARFGAP/RecO"/>
</dbReference>
<dbReference type="InterPro" id="IPR037858">
    <property type="entry name" value="RhoGAP_ARAP"/>
</dbReference>
<feature type="region of interest" description="Disordered" evidence="7">
    <location>
        <begin position="1550"/>
        <end position="1581"/>
    </location>
</feature>
<feature type="domain" description="Rho-GAP" evidence="12">
    <location>
        <begin position="1117"/>
        <end position="1298"/>
    </location>
</feature>
<evidence type="ECO:0000256" key="1">
    <source>
        <dbReference type="ARBA" id="ARBA00004496"/>
    </source>
</evidence>
<dbReference type="InterPro" id="IPR011993">
    <property type="entry name" value="PH-like_dom_sf"/>
</dbReference>
<dbReference type="PROSITE" id="PS50238">
    <property type="entry name" value="RHOGAP"/>
    <property type="match status" value="1"/>
</dbReference>
<dbReference type="SUPFAM" id="SSF48350">
    <property type="entry name" value="GTPase activation domain, GAP"/>
    <property type="match status" value="1"/>
</dbReference>
<dbReference type="Pfam" id="PF00169">
    <property type="entry name" value="PH"/>
    <property type="match status" value="3"/>
</dbReference>
<dbReference type="OMA" id="FAHSCET"/>
<evidence type="ECO:0000256" key="2">
    <source>
        <dbReference type="ARBA" id="ARBA00022468"/>
    </source>
</evidence>
<feature type="domain" description="Arf-GAP" evidence="10">
    <location>
        <begin position="650"/>
        <end position="814"/>
    </location>
</feature>
<dbReference type="CDD" id="cd13253">
    <property type="entry name" value="PH1_ARAP"/>
    <property type="match status" value="1"/>
</dbReference>
<dbReference type="SUPFAM" id="SSF57863">
    <property type="entry name" value="ArfGap/RecO-like zinc finger"/>
    <property type="match status" value="1"/>
</dbReference>
<name>A0A3B4DT72_PYGNA</name>
<keyword evidence="4" id="KW-0597">Phosphoprotein</keyword>
<evidence type="ECO:0000259" key="11">
    <source>
        <dbReference type="PROSITE" id="PS50200"/>
    </source>
</evidence>
<feature type="region of interest" description="Disordered" evidence="7">
    <location>
        <begin position="330"/>
        <end position="360"/>
    </location>
</feature>
<sequence length="1693" mass="191719">MAFVPLSFPLDPSEEISAWLSSLHLPQYASNFTQAGYCTLGDCRGLTEEKLLNMGYFPTGHRRRILRSLEVFMGGEGSDERKPVPLPRSIFLKDGKRVVRCQFSQKSSTAENKILSGTRSLPARTCEEMVTNNDSGGPITKLSMAVPHTLPRRLPKAASSGSSSTSLHSSAESLSLSSHSAPSDWENSEEPASSIAGHIPGVKGDFPSEESLEAFQGEMVDNDIYESSYTVKSTGPRKTYSYRLRHRPVPEIPERTIIPSHEWSVCAKTSTEQQSGTEAPSGPTGRQKAPLQRTLSPITPYGELYLYNKDSAENKLDMGAENVFRQEAKEKLKQKKSRKHHTRQKEKVTESINRPDFSLQGNTVVSDDGYSLIQPSLQSQDVAIESSSNTAMSPKLLPQTQPPAKPPPQNPWPLAGVHHVSAIYSEPVDTLSGLVKRTLPAHSEMTISPYACFYGGPHSSVKMGWLDKLSPQGNCVFQRRWVKFDGENLTYYNNDKEMYSKGLVPLSAVRLVRSVGDNKLEVVTSQRTFVFRAEKEGERQDWLEVLQSALKSRSAISHKPCKHSSSKSGSVELRGHKGKVYLSLTGTKVRLCKTEQDFNSGVAIAVVDLTAACVKHVDRRSFEINTPFRSFCFTAESEHEREEWIEAVQESIVETLSNYEVAEKVWFNQSNRNCADCKARNPEWASINLGVVICKTCAGQHRFLGCSISQVRSLKLDSTIWTNELVEVTTAFAVTDQSDTDHLDEPLMYLIFSFNLKLFLAVGNENANSFWAANLPPEEELHMGATPEQRATFHRRKYRERKYRRILEGLYRQEELNQALCSAVLQSDVLVTMALVFSGADVMCTTGDPDYSTPYLLAQKAGQRLQMEFLYHNQLSEFAKLEMVGDSSFPVDASSFMDGFLYCSVNMLKSTLDRKGRDDMVRRWCTLEGGYLSYYESEKSATAIGRVDIKEVVSLAISNTETMTGAGAVFTFEIYLQSEKAVMFGAETSDTQRDWAHAITKCFLPLSVESLLKKDCELVGRLYYKEGHDLYHWRKGWFSLIGCELFFCPEDEHVTEGLLQLKRLQELTVSTHLEGEESVQVLLMVESGRTIYIHGFAKQDFALWHSAIQLAAGRDGRALSNQQLSKNDVPIIVDSCVAFVTQYGLCYQGIYQKNGDPKRVAQLLEEFTQDARNVKLRIQDHRLEDVTDTLKRFLSQCEDALLAKELYPYWISTLDEENEKDRIEKYSTYIQSLPKISRSTLAALLQHLYRIQSCSHINQMKAQSLACVFSSCLFQTEGHTPQETRVVEDLISNYAQLFSVNEEQVRQMERENCFITRWKDTTFSPAGDLIFEVYLEKKEPENCCLIKVSPTMSSDELAESTLELKGIEADLQELWTTFEVIENGELERPLHYKEKVLEQVLEWNNLEDPSSAFVLIRTFPVFKMSHCSSEGPMDVTKAEQLKFKDGSTKLLSVHKFQDRYLVLRDKKLLLYKDSKSTKPEREVPVESVKCYLGLRKKLKPASSWCFTVYTQKQQWYFCCERKDSQLDWVISIIRSKHGGDLWPKFRNRNKHSVQQSSREHAFTHQGLENATRRQSKEDNRMMSRNVTFKTENSDEADKYKIAGLESHLKYKDLKGDSRVCSSGGNYPLPRDRMACDGPPQIQHVPSHPDMGNHTKPPQKKAMFGHTPGQMPQNLLNELNTVLNQAGRIHKEES</sequence>
<evidence type="ECO:0000256" key="7">
    <source>
        <dbReference type="SAM" id="MobiDB-lite"/>
    </source>
</evidence>
<evidence type="ECO:0000259" key="12">
    <source>
        <dbReference type="PROSITE" id="PS50238"/>
    </source>
</evidence>
<evidence type="ECO:0000256" key="4">
    <source>
        <dbReference type="ARBA" id="ARBA00022553"/>
    </source>
</evidence>
<feature type="domain" description="PH" evidence="8">
    <location>
        <begin position="1434"/>
        <end position="1537"/>
    </location>
</feature>
<keyword evidence="14" id="KW-1185">Reference proteome</keyword>
<dbReference type="Pfam" id="PF00536">
    <property type="entry name" value="SAM_1"/>
    <property type="match status" value="1"/>
</dbReference>
<reference evidence="13" key="2">
    <citation type="submission" date="2025-08" db="UniProtKB">
        <authorList>
            <consortium name="Ensembl"/>
        </authorList>
    </citation>
    <scope>IDENTIFICATION</scope>
</reference>
<keyword evidence="3" id="KW-0963">Cytoplasm</keyword>
<dbReference type="PROSITE" id="PS50115">
    <property type="entry name" value="ARFGAP"/>
    <property type="match status" value="1"/>
</dbReference>
<feature type="domain" description="PH" evidence="8">
    <location>
        <begin position="1015"/>
        <end position="1113"/>
    </location>
</feature>
<dbReference type="PRINTS" id="PR00405">
    <property type="entry name" value="REVINTRACTNG"/>
</dbReference>
<dbReference type="Pfam" id="PF01412">
    <property type="entry name" value="ArfGap"/>
    <property type="match status" value="1"/>
</dbReference>
<feature type="compositionally biased region" description="Low complexity" evidence="7">
    <location>
        <begin position="157"/>
        <end position="183"/>
    </location>
</feature>
<keyword evidence="5" id="KW-0677">Repeat</keyword>
<evidence type="ECO:0000313" key="14">
    <source>
        <dbReference type="Proteomes" id="UP001501920"/>
    </source>
</evidence>
<evidence type="ECO:0000313" key="13">
    <source>
        <dbReference type="Ensembl" id="ENSPNAP00000026169.2"/>
    </source>
</evidence>
<feature type="compositionally biased region" description="Pro residues" evidence="7">
    <location>
        <begin position="400"/>
        <end position="411"/>
    </location>
</feature>
<dbReference type="CDD" id="cd04385">
    <property type="entry name" value="RhoGAP_ARAP"/>
    <property type="match status" value="1"/>
</dbReference>
<accession>A0A3B4DT72</accession>
<evidence type="ECO:0000256" key="6">
    <source>
        <dbReference type="PROSITE-ProRule" id="PRU00288"/>
    </source>
</evidence>
<dbReference type="Proteomes" id="UP001501920">
    <property type="component" value="Chromosome 2"/>
</dbReference>
<feature type="compositionally biased region" description="Polar residues" evidence="7">
    <location>
        <begin position="267"/>
        <end position="278"/>
    </location>
</feature>
<dbReference type="SMART" id="SM00454">
    <property type="entry name" value="SAM"/>
    <property type="match status" value="1"/>
</dbReference>
<dbReference type="CDD" id="cd13254">
    <property type="entry name" value="PH2_ARAP"/>
    <property type="match status" value="1"/>
</dbReference>
<dbReference type="PROSITE" id="PS50003">
    <property type="entry name" value="PH_DOMAIN"/>
    <property type="match status" value="5"/>
</dbReference>
<dbReference type="SMART" id="SM00105">
    <property type="entry name" value="ArfGap"/>
    <property type="match status" value="1"/>
</dbReference>
<dbReference type="InterPro" id="IPR013761">
    <property type="entry name" value="SAM/pointed_sf"/>
</dbReference>
<dbReference type="SUPFAM" id="SSF50729">
    <property type="entry name" value="PH domain-like"/>
    <property type="match status" value="5"/>
</dbReference>
<dbReference type="PROSITE" id="PS50200">
    <property type="entry name" value="RA"/>
    <property type="match status" value="1"/>
</dbReference>
<dbReference type="Gene3D" id="1.10.555.10">
    <property type="entry name" value="Rho GTPase activation protein"/>
    <property type="match status" value="1"/>
</dbReference>
<dbReference type="InterPro" id="IPR001849">
    <property type="entry name" value="PH_domain"/>
</dbReference>
<keyword evidence="6" id="KW-0862">Zinc</keyword>
<proteinExistence type="predicted"/>
<dbReference type="Pfam" id="PF00788">
    <property type="entry name" value="RA"/>
    <property type="match status" value="1"/>
</dbReference>
<feature type="domain" description="PH" evidence="8">
    <location>
        <begin position="564"/>
        <end position="653"/>
    </location>
</feature>
<evidence type="ECO:0008006" key="15">
    <source>
        <dbReference type="Google" id="ProtNLM"/>
    </source>
</evidence>
<protein>
    <recommendedName>
        <fullName evidence="15">ArfGAP with RhoGAP domain, ankyrin repeat and PH domain 2</fullName>
    </recommendedName>
</protein>
<dbReference type="Pfam" id="PF00620">
    <property type="entry name" value="RhoGAP"/>
    <property type="match status" value="1"/>
</dbReference>
<evidence type="ECO:0000259" key="9">
    <source>
        <dbReference type="PROSITE" id="PS50105"/>
    </source>
</evidence>
<organism evidence="13 14">
    <name type="scientific">Pygocentrus nattereri</name>
    <name type="common">Red-bellied piranha</name>
    <dbReference type="NCBI Taxonomy" id="42514"/>
    <lineage>
        <taxon>Eukaryota</taxon>
        <taxon>Metazoa</taxon>
        <taxon>Chordata</taxon>
        <taxon>Craniata</taxon>
        <taxon>Vertebrata</taxon>
        <taxon>Euteleostomi</taxon>
        <taxon>Actinopterygii</taxon>
        <taxon>Neopterygii</taxon>
        <taxon>Teleostei</taxon>
        <taxon>Ostariophysi</taxon>
        <taxon>Characiformes</taxon>
        <taxon>Characoidei</taxon>
        <taxon>Pygocentrus</taxon>
    </lineage>
</organism>
<dbReference type="Gene3D" id="3.10.20.90">
    <property type="entry name" value="Phosphatidylinositol 3-kinase Catalytic Subunit, Chain A, domain 1"/>
    <property type="match status" value="1"/>
</dbReference>
<feature type="domain" description="PH" evidence="8">
    <location>
        <begin position="894"/>
        <end position="1004"/>
    </location>
</feature>
<dbReference type="GO" id="GO:0005096">
    <property type="term" value="F:GTPase activator activity"/>
    <property type="evidence" value="ECO:0007669"/>
    <property type="project" value="UniProtKB-KW"/>
</dbReference>
<dbReference type="InterPro" id="IPR008936">
    <property type="entry name" value="Rho_GTPase_activation_prot"/>
</dbReference>
<dbReference type="InterPro" id="IPR001660">
    <property type="entry name" value="SAM"/>
</dbReference>
<keyword evidence="6" id="KW-0863">Zinc-finger</keyword>
<dbReference type="Gene3D" id="2.30.29.30">
    <property type="entry name" value="Pleckstrin-homology domain (PH domain)/Phosphotyrosine-binding domain (PTB)"/>
    <property type="match status" value="4"/>
</dbReference>
<dbReference type="GeneTree" id="ENSGT00940000167169"/>
<dbReference type="InterPro" id="IPR000159">
    <property type="entry name" value="RA_dom"/>
</dbReference>
<reference evidence="13" key="3">
    <citation type="submission" date="2025-09" db="UniProtKB">
        <authorList>
            <consortium name="Ensembl"/>
        </authorList>
    </citation>
    <scope>IDENTIFICATION</scope>
</reference>
<feature type="domain" description="SAM" evidence="9">
    <location>
        <begin position="11"/>
        <end position="75"/>
    </location>
</feature>
<keyword evidence="2" id="KW-0343">GTPase activation</keyword>
<dbReference type="Ensembl" id="ENSPNAT00000005878.2">
    <property type="protein sequence ID" value="ENSPNAP00000026169.2"/>
    <property type="gene ID" value="ENSPNAG00000006992.2"/>
</dbReference>
<feature type="region of interest" description="Disordered" evidence="7">
    <location>
        <begin position="384"/>
        <end position="411"/>
    </location>
</feature>
<dbReference type="PANTHER" id="PTHR45899:SF1">
    <property type="entry name" value="ARF-GAP WITH RHO-GAP DOMAIN, ANK REPEAT AND PH DOMAIN-CONTAINING PROTEIN 2"/>
    <property type="match status" value="1"/>
</dbReference>
<evidence type="ECO:0000256" key="5">
    <source>
        <dbReference type="ARBA" id="ARBA00022737"/>
    </source>
</evidence>
<comment type="subcellular location">
    <subcellularLocation>
        <location evidence="1">Cytoplasm</location>
    </subcellularLocation>
</comment>
<dbReference type="PANTHER" id="PTHR45899">
    <property type="entry name" value="RHO GTPASE ACTIVATING PROTEIN AT 15B, ISOFORM C"/>
    <property type="match status" value="1"/>
</dbReference>
<feature type="region of interest" description="Disordered" evidence="7">
    <location>
        <begin position="153"/>
        <end position="207"/>
    </location>
</feature>
<dbReference type="SUPFAM" id="SSF47769">
    <property type="entry name" value="SAM/Pointed domain"/>
    <property type="match status" value="1"/>
</dbReference>
<keyword evidence="6" id="KW-0479">Metal-binding</keyword>
<dbReference type="InterPro" id="IPR038508">
    <property type="entry name" value="ArfGAP_dom_sf"/>
</dbReference>
<dbReference type="InterPro" id="IPR000198">
    <property type="entry name" value="RhoGAP_dom"/>
</dbReference>
<dbReference type="Gene3D" id="1.10.150.50">
    <property type="entry name" value="Transcription Factor, Ets-1"/>
    <property type="match status" value="1"/>
</dbReference>